<accession>A0A3S3RBX8</accession>
<evidence type="ECO:0000313" key="4">
    <source>
        <dbReference type="Proteomes" id="UP000285301"/>
    </source>
</evidence>
<gene>
    <name evidence="2" type="ORF">B4U79_04676</name>
    <name evidence="3" type="ORF">B4U79_04761</name>
</gene>
<feature type="non-terminal residue" evidence="2">
    <location>
        <position position="1"/>
    </location>
</feature>
<dbReference type="EMBL" id="NCKU01019046">
    <property type="protein sequence ID" value="RWR98777.1"/>
    <property type="molecule type" value="Genomic_DNA"/>
</dbReference>
<evidence type="ECO:0000313" key="3">
    <source>
        <dbReference type="EMBL" id="RWR98777.1"/>
    </source>
</evidence>
<feature type="domain" description="Reverse transcriptase" evidence="1">
    <location>
        <begin position="152"/>
        <end position="251"/>
    </location>
</feature>
<dbReference type="InterPro" id="IPR000477">
    <property type="entry name" value="RT_dom"/>
</dbReference>
<dbReference type="InterPro" id="IPR043502">
    <property type="entry name" value="DNA/RNA_pol_sf"/>
</dbReference>
<organism evidence="2 4">
    <name type="scientific">Dinothrombium tinctorium</name>
    <dbReference type="NCBI Taxonomy" id="1965070"/>
    <lineage>
        <taxon>Eukaryota</taxon>
        <taxon>Metazoa</taxon>
        <taxon>Ecdysozoa</taxon>
        <taxon>Arthropoda</taxon>
        <taxon>Chelicerata</taxon>
        <taxon>Arachnida</taxon>
        <taxon>Acari</taxon>
        <taxon>Acariformes</taxon>
        <taxon>Trombidiformes</taxon>
        <taxon>Prostigmata</taxon>
        <taxon>Anystina</taxon>
        <taxon>Parasitengona</taxon>
        <taxon>Trombidioidea</taxon>
        <taxon>Trombidiidae</taxon>
        <taxon>Dinothrombium</taxon>
    </lineage>
</organism>
<dbReference type="AlphaFoldDB" id="A0A3S3RBX8"/>
<reference evidence="2 4" key="1">
    <citation type="journal article" date="2018" name="Gigascience">
        <title>Genomes of trombidid mites reveal novel predicted allergens and laterally-transferred genes associated with secondary metabolism.</title>
        <authorList>
            <person name="Dong X."/>
            <person name="Chaisiri K."/>
            <person name="Xia D."/>
            <person name="Armstrong S.D."/>
            <person name="Fang Y."/>
            <person name="Donnelly M.J."/>
            <person name="Kadowaki T."/>
            <person name="McGarry J.W."/>
            <person name="Darby A.C."/>
            <person name="Makepeace B.L."/>
        </authorList>
    </citation>
    <scope>NUCLEOTIDE SEQUENCE [LARGE SCALE GENOMIC DNA]</scope>
    <source>
        <strain evidence="2">UoL-WK</strain>
    </source>
</reference>
<dbReference type="PANTHER" id="PTHR19446">
    <property type="entry name" value="REVERSE TRANSCRIPTASES"/>
    <property type="match status" value="1"/>
</dbReference>
<dbReference type="GO" id="GO:0003964">
    <property type="term" value="F:RNA-directed DNA polymerase activity"/>
    <property type="evidence" value="ECO:0007669"/>
    <property type="project" value="UniProtKB-KW"/>
</dbReference>
<dbReference type="EMBL" id="NCKU01021680">
    <property type="protein sequence ID" value="RWR98484.1"/>
    <property type="molecule type" value="Genomic_DNA"/>
</dbReference>
<comment type="caution">
    <text evidence="2">The sequence shown here is derived from an EMBL/GenBank/DDBJ whole genome shotgun (WGS) entry which is preliminary data.</text>
</comment>
<keyword evidence="2" id="KW-0695">RNA-directed DNA polymerase</keyword>
<keyword evidence="4" id="KW-1185">Reference proteome</keyword>
<dbReference type="OrthoDB" id="8044406at2759"/>
<dbReference type="SUPFAM" id="SSF56672">
    <property type="entry name" value="DNA/RNA polymerases"/>
    <property type="match status" value="1"/>
</dbReference>
<protein>
    <submittedName>
        <fullName evidence="2">Rna-directed dna polymerase from mobile element jockey-like protein</fullName>
    </submittedName>
</protein>
<reference evidence="2" key="2">
    <citation type="submission" date="2018-11" db="EMBL/GenBank/DDBJ databases">
        <title>Trombidioid mite genomics.</title>
        <authorList>
            <person name="Dong X."/>
        </authorList>
    </citation>
    <scope>NUCLEOTIDE SEQUENCE</scope>
    <source>
        <strain evidence="2">UoL-WK</strain>
    </source>
</reference>
<evidence type="ECO:0000313" key="2">
    <source>
        <dbReference type="EMBL" id="RWR98484.1"/>
    </source>
</evidence>
<evidence type="ECO:0000259" key="1">
    <source>
        <dbReference type="Pfam" id="PF00078"/>
    </source>
</evidence>
<dbReference type="STRING" id="1965070.A0A3S3RBX8"/>
<keyword evidence="2" id="KW-0808">Transferase</keyword>
<sequence>NAKDSKKLWKVIKRFFPCSKHNNINFVEYKGGLFTTPIEMAEVINDYSISSIKEINEKLPKIEANFDHINNNGNSFENFKTVSLSELEEVIFSMKNSTPSDDFITAEYLKTFFSTINNTLLDMINSSLITGDFPDILKTSILTPIPKIKNSKKVEELRGIHILSYIEKALERVVYKQVLEHFEENNLLVAEQSGFRKGNSCESSIQLLLHEWLNNIEDNKIILTIFLDFTRAFETIDRKILLKKLNNYGIKGTVLK</sequence>
<feature type="non-terminal residue" evidence="2">
    <location>
        <position position="256"/>
    </location>
</feature>
<name>A0A3S3RBX8_9ACAR</name>
<keyword evidence="2" id="KW-0548">Nucleotidyltransferase</keyword>
<proteinExistence type="predicted"/>
<dbReference type="Pfam" id="PF00078">
    <property type="entry name" value="RVT_1"/>
    <property type="match status" value="1"/>
</dbReference>
<dbReference type="Proteomes" id="UP000285301">
    <property type="component" value="Unassembled WGS sequence"/>
</dbReference>